<proteinExistence type="predicted"/>
<protein>
    <submittedName>
        <fullName evidence="1">Uncharacterized protein</fullName>
    </submittedName>
</protein>
<keyword evidence="1" id="KW-0614">Plasmid</keyword>
<organism evidence="1">
    <name type="scientific">Metamycoplasma salivarium</name>
    <name type="common">Mycoplasma salivarium</name>
    <dbReference type="NCBI Taxonomy" id="2124"/>
    <lineage>
        <taxon>Bacteria</taxon>
        <taxon>Bacillati</taxon>
        <taxon>Mycoplasmatota</taxon>
        <taxon>Mycoplasmoidales</taxon>
        <taxon>Metamycoplasmataceae</taxon>
        <taxon>Metamycoplasma</taxon>
    </lineage>
</organism>
<geneLocation type="plasmid" evidence="1">
    <name>2</name>
</geneLocation>
<dbReference type="RefSeq" id="WP_156909646.1">
    <property type="nucleotide sequence ID" value="NZ_CP169362.1"/>
</dbReference>
<reference evidence="1" key="1">
    <citation type="submission" date="2019-01" db="EMBL/GenBank/DDBJ databases">
        <authorList>
            <consortium name="Pathogen Informatics"/>
        </authorList>
    </citation>
    <scope>NUCLEOTIDE SEQUENCE [LARGE SCALE GENOMIC DNA]</scope>
    <source>
        <strain evidence="1">NCTC10113</strain>
    </source>
</reference>
<sequence length="57" mass="6809">MIRKYWYKVVETDPGSAEYIMNQLAAMGYEVVSTTYWTRFKTSMIITFRIEAEEDDE</sequence>
<dbReference type="AlphaFoldDB" id="A0A448ZY16"/>
<evidence type="ECO:0000313" key="1">
    <source>
        <dbReference type="EMBL" id="VEU56169.1"/>
    </source>
</evidence>
<accession>A0A448ZY16</accession>
<dbReference type="EMBL" id="LR214939">
    <property type="protein sequence ID" value="VEU56169.1"/>
    <property type="molecule type" value="Genomic_DNA"/>
</dbReference>
<gene>
    <name evidence="1" type="ORF">NCTC10113_01057</name>
</gene>
<name>A0A448ZY16_METSV</name>